<dbReference type="Gene3D" id="3.40.50.10420">
    <property type="entry name" value="NagB/RpiA/CoA transferase-like"/>
    <property type="match status" value="1"/>
</dbReference>
<comment type="cofactor">
    <cofactor evidence="4">
        <name>Mg(2+)</name>
        <dbReference type="ChEBI" id="CHEBI:18420"/>
    </cofactor>
</comment>
<dbReference type="EC" id="6.3.3.2" evidence="4"/>
<evidence type="ECO:0000256" key="3">
    <source>
        <dbReference type="ARBA" id="ARBA00022840"/>
    </source>
</evidence>
<evidence type="ECO:0000313" key="7">
    <source>
        <dbReference type="Proteomes" id="UP001597120"/>
    </source>
</evidence>
<accession>A0ABW3D8R5</accession>
<evidence type="ECO:0000256" key="5">
    <source>
        <dbReference type="SAM" id="MobiDB-lite"/>
    </source>
</evidence>
<keyword evidence="7" id="KW-1185">Reference proteome</keyword>
<dbReference type="InterPro" id="IPR024185">
    <property type="entry name" value="FTHF_cligase-like_sf"/>
</dbReference>
<dbReference type="PANTHER" id="PTHR23407:SF1">
    <property type="entry name" value="5-FORMYLTETRAHYDROFOLATE CYCLO-LIGASE"/>
    <property type="match status" value="1"/>
</dbReference>
<proteinExistence type="inferred from homology"/>
<keyword evidence="3 4" id="KW-0067">ATP-binding</keyword>
<organism evidence="6 7">
    <name type="scientific">Paenibacillus residui</name>
    <dbReference type="NCBI Taxonomy" id="629724"/>
    <lineage>
        <taxon>Bacteria</taxon>
        <taxon>Bacillati</taxon>
        <taxon>Bacillota</taxon>
        <taxon>Bacilli</taxon>
        <taxon>Bacillales</taxon>
        <taxon>Paenibacillaceae</taxon>
        <taxon>Paenibacillus</taxon>
    </lineage>
</organism>
<keyword evidence="2 4" id="KW-0547">Nucleotide-binding</keyword>
<dbReference type="SUPFAM" id="SSF100950">
    <property type="entry name" value="NagB/RpiA/CoA transferase-like"/>
    <property type="match status" value="1"/>
</dbReference>
<keyword evidence="4" id="KW-0479">Metal-binding</keyword>
<gene>
    <name evidence="6" type="ORF">ACFQ03_10320</name>
</gene>
<sequence length="201" mass="23284">MTDMDRKRRLRREAEARRSGLAESERRLKSERICQEAIRYLTEESSLLSEGRALFTYLPFRTELDVTPIIEWAWGRHIPVTAPRSNPVSKEMEPVMISSMEEVEENGPWGIREPKPDCPVWTKLDRIGCILMPGLAFDACRRRLGYGGGFYDRFLSRYGRQGLMIPVRLALAFDVQIIPEVPEEEHDYRVDVLITESAVIR</sequence>
<evidence type="ECO:0000256" key="2">
    <source>
        <dbReference type="ARBA" id="ARBA00022741"/>
    </source>
</evidence>
<dbReference type="PANTHER" id="PTHR23407">
    <property type="entry name" value="ATPASE INHIBITOR/5-FORMYLTETRAHYDROFOLATE CYCLO-LIGASE"/>
    <property type="match status" value="1"/>
</dbReference>
<reference evidence="7" key="1">
    <citation type="journal article" date="2019" name="Int. J. Syst. Evol. Microbiol.">
        <title>The Global Catalogue of Microorganisms (GCM) 10K type strain sequencing project: providing services to taxonomists for standard genome sequencing and annotation.</title>
        <authorList>
            <consortium name="The Broad Institute Genomics Platform"/>
            <consortium name="The Broad Institute Genome Sequencing Center for Infectious Disease"/>
            <person name="Wu L."/>
            <person name="Ma J."/>
        </authorList>
    </citation>
    <scope>NUCLEOTIDE SEQUENCE [LARGE SCALE GENOMIC DNA]</scope>
    <source>
        <strain evidence="7">CCUG 57263</strain>
    </source>
</reference>
<comment type="similarity">
    <text evidence="1 4">Belongs to the 5-formyltetrahydrofolate cyclo-ligase family.</text>
</comment>
<feature type="region of interest" description="Disordered" evidence="5">
    <location>
        <begin position="1"/>
        <end position="22"/>
    </location>
</feature>
<dbReference type="RefSeq" id="WP_379287962.1">
    <property type="nucleotide sequence ID" value="NZ_JBHTIU010000031.1"/>
</dbReference>
<dbReference type="EMBL" id="JBHTIU010000031">
    <property type="protein sequence ID" value="MFD0869545.1"/>
    <property type="molecule type" value="Genomic_DNA"/>
</dbReference>
<protein>
    <recommendedName>
        <fullName evidence="4">5-formyltetrahydrofolate cyclo-ligase</fullName>
        <ecNumber evidence="4">6.3.3.2</ecNumber>
    </recommendedName>
</protein>
<comment type="caution">
    <text evidence="6">The sequence shown here is derived from an EMBL/GenBank/DDBJ whole genome shotgun (WGS) entry which is preliminary data.</text>
</comment>
<keyword evidence="6" id="KW-0436">Ligase</keyword>
<evidence type="ECO:0000256" key="4">
    <source>
        <dbReference type="RuleBase" id="RU361279"/>
    </source>
</evidence>
<evidence type="ECO:0000256" key="1">
    <source>
        <dbReference type="ARBA" id="ARBA00010638"/>
    </source>
</evidence>
<dbReference type="PIRSF" id="PIRSF006806">
    <property type="entry name" value="FTHF_cligase"/>
    <property type="match status" value="1"/>
</dbReference>
<dbReference type="Proteomes" id="UP001597120">
    <property type="component" value="Unassembled WGS sequence"/>
</dbReference>
<dbReference type="InterPro" id="IPR002698">
    <property type="entry name" value="FTHF_cligase"/>
</dbReference>
<name>A0ABW3D8R5_9BACL</name>
<comment type="catalytic activity">
    <reaction evidence="4">
        <text>(6S)-5-formyl-5,6,7,8-tetrahydrofolate + ATP = (6R)-5,10-methenyltetrahydrofolate + ADP + phosphate</text>
        <dbReference type="Rhea" id="RHEA:10488"/>
        <dbReference type="ChEBI" id="CHEBI:30616"/>
        <dbReference type="ChEBI" id="CHEBI:43474"/>
        <dbReference type="ChEBI" id="CHEBI:57455"/>
        <dbReference type="ChEBI" id="CHEBI:57457"/>
        <dbReference type="ChEBI" id="CHEBI:456216"/>
        <dbReference type="EC" id="6.3.3.2"/>
    </reaction>
</comment>
<dbReference type="NCBIfam" id="TIGR02727">
    <property type="entry name" value="MTHFS_bact"/>
    <property type="match status" value="1"/>
</dbReference>
<evidence type="ECO:0000313" key="6">
    <source>
        <dbReference type="EMBL" id="MFD0869545.1"/>
    </source>
</evidence>
<dbReference type="InterPro" id="IPR037171">
    <property type="entry name" value="NagB/RpiA_transferase-like"/>
</dbReference>
<dbReference type="Pfam" id="PF01812">
    <property type="entry name" value="5-FTHF_cyc-lig"/>
    <property type="match status" value="1"/>
</dbReference>
<dbReference type="GO" id="GO:0030272">
    <property type="term" value="F:5-formyltetrahydrofolate cyclo-ligase activity"/>
    <property type="evidence" value="ECO:0007669"/>
    <property type="project" value="UniProtKB-EC"/>
</dbReference>
<keyword evidence="4" id="KW-0460">Magnesium</keyword>